<dbReference type="SFLD" id="SFLDS00003">
    <property type="entry name" value="Haloacid_Dehalogenase"/>
    <property type="match status" value="1"/>
</dbReference>
<organism evidence="2 3">
    <name type="scientific">Marininema halotolerans</name>
    <dbReference type="NCBI Taxonomy" id="1155944"/>
    <lineage>
        <taxon>Bacteria</taxon>
        <taxon>Bacillati</taxon>
        <taxon>Bacillota</taxon>
        <taxon>Bacilli</taxon>
        <taxon>Bacillales</taxon>
        <taxon>Thermoactinomycetaceae</taxon>
        <taxon>Marininema</taxon>
    </lineage>
</organism>
<dbReference type="GO" id="GO:0008967">
    <property type="term" value="F:phosphoglycolate phosphatase activity"/>
    <property type="evidence" value="ECO:0007669"/>
    <property type="project" value="TreeGrafter"/>
</dbReference>
<dbReference type="OrthoDB" id="2474611at2"/>
<evidence type="ECO:0000256" key="1">
    <source>
        <dbReference type="SAM" id="MobiDB-lite"/>
    </source>
</evidence>
<reference evidence="3" key="1">
    <citation type="submission" date="2016-10" db="EMBL/GenBank/DDBJ databases">
        <authorList>
            <person name="Varghese N."/>
            <person name="Submissions S."/>
        </authorList>
    </citation>
    <scope>NUCLEOTIDE SEQUENCE [LARGE SCALE GENOMIC DNA]</scope>
    <source>
        <strain evidence="3">DSM 45789</strain>
    </source>
</reference>
<dbReference type="SUPFAM" id="SSF56784">
    <property type="entry name" value="HAD-like"/>
    <property type="match status" value="1"/>
</dbReference>
<dbReference type="InterPro" id="IPR036412">
    <property type="entry name" value="HAD-like_sf"/>
</dbReference>
<evidence type="ECO:0000313" key="2">
    <source>
        <dbReference type="EMBL" id="SFS46223.1"/>
    </source>
</evidence>
<dbReference type="EMBL" id="FPAA01000002">
    <property type="protein sequence ID" value="SFS46223.1"/>
    <property type="molecule type" value="Genomic_DNA"/>
</dbReference>
<dbReference type="InterPro" id="IPR050155">
    <property type="entry name" value="HAD-like_hydrolase_sf"/>
</dbReference>
<dbReference type="AlphaFoldDB" id="A0A1I6Q1C0"/>
<feature type="compositionally biased region" description="Basic and acidic residues" evidence="1">
    <location>
        <begin position="398"/>
        <end position="415"/>
    </location>
</feature>
<dbReference type="Proteomes" id="UP000198660">
    <property type="component" value="Unassembled WGS sequence"/>
</dbReference>
<dbReference type="Gene3D" id="3.40.50.1000">
    <property type="entry name" value="HAD superfamily/HAD-like"/>
    <property type="match status" value="1"/>
</dbReference>
<dbReference type="InterPro" id="IPR023214">
    <property type="entry name" value="HAD_sf"/>
</dbReference>
<accession>A0A1I6Q1C0</accession>
<gene>
    <name evidence="2" type="ORF">SAMN05444972_102271</name>
</gene>
<dbReference type="Pfam" id="PF13242">
    <property type="entry name" value="Hydrolase_like"/>
    <property type="match status" value="1"/>
</dbReference>
<protein>
    <submittedName>
        <fullName evidence="2">Phosphoglycolate phosphatase, HAD superfamily</fullName>
    </submittedName>
</protein>
<dbReference type="SFLD" id="SFLDG01129">
    <property type="entry name" value="C1.5:_HAD__Beta-PGM__Phosphata"/>
    <property type="match status" value="1"/>
</dbReference>
<feature type="region of interest" description="Disordered" evidence="1">
    <location>
        <begin position="381"/>
        <end position="415"/>
    </location>
</feature>
<dbReference type="CDD" id="cd01427">
    <property type="entry name" value="HAD_like"/>
    <property type="match status" value="1"/>
</dbReference>
<dbReference type="PANTHER" id="PTHR43434:SF1">
    <property type="entry name" value="PHOSPHOGLYCOLATE PHOSPHATASE"/>
    <property type="match status" value="1"/>
</dbReference>
<evidence type="ECO:0000313" key="3">
    <source>
        <dbReference type="Proteomes" id="UP000198660"/>
    </source>
</evidence>
<proteinExistence type="predicted"/>
<dbReference type="PANTHER" id="PTHR43434">
    <property type="entry name" value="PHOSPHOGLYCOLATE PHOSPHATASE"/>
    <property type="match status" value="1"/>
</dbReference>
<sequence>MYQVILFDVDGVLLSEKRCFDSTTLSIWEMLYSDQALGLQGESFTSTPQEEEIEQIRAQVLDHDRILTWLKSQGMNSNWDMVSLLFGYQLQRLLYLLHQENPSFVEDLLTRPLNRRSLMSIGDAVRRAEIKFQPDFPGVIQALHTQKGKLDLLANLDRLAWEWSGIETKAFSHGNSLWKLGRDIYQEWYLGAKQFENVEKKKAFYPDKLGFLDQEIPLAEPSAIKEMLSGLHQYGIALGIGTGRPDVETKVPLTALNLYSHFDQNRIVTASDVQRAEEVYPAYSPLGKPRPFTYVKGYLGRHVSDAKCVVARLPVADGEKILIVGDSIADLLAAQEMGCDFAATLTGPSGSEARGKFEELQADYILDNVTDLLDVIHSIHHAQQESKPENIDAQEEQDGGKKNPQEVNVKETNEL</sequence>
<name>A0A1I6Q1C0_9BACL</name>
<dbReference type="GO" id="GO:0006281">
    <property type="term" value="P:DNA repair"/>
    <property type="evidence" value="ECO:0007669"/>
    <property type="project" value="TreeGrafter"/>
</dbReference>
<keyword evidence="3" id="KW-1185">Reference proteome</keyword>
<dbReference type="RefSeq" id="WP_091834226.1">
    <property type="nucleotide sequence ID" value="NZ_FPAA01000002.1"/>
</dbReference>